<sequence>MPQLSPQLLPQLVPQLRLICVSGVHQAALDTHLCLNSGVEAEFIAQVFHERGPNFCPDFAQVEAELRQKLGHKLGSKKLSLIATCIGDAEHSVADAVFTRSRPAEIDRGGTLRMEIQYSH</sequence>
<proteinExistence type="predicted"/>
<organism evidence="1 2">
    <name type="scientific">Mycena metata</name>
    <dbReference type="NCBI Taxonomy" id="1033252"/>
    <lineage>
        <taxon>Eukaryota</taxon>
        <taxon>Fungi</taxon>
        <taxon>Dikarya</taxon>
        <taxon>Basidiomycota</taxon>
        <taxon>Agaricomycotina</taxon>
        <taxon>Agaricomycetes</taxon>
        <taxon>Agaricomycetidae</taxon>
        <taxon>Agaricales</taxon>
        <taxon>Marasmiineae</taxon>
        <taxon>Mycenaceae</taxon>
        <taxon>Mycena</taxon>
    </lineage>
</organism>
<accession>A0AAD7NWT1</accession>
<reference evidence="1" key="1">
    <citation type="submission" date="2023-03" db="EMBL/GenBank/DDBJ databases">
        <title>Massive genome expansion in bonnet fungi (Mycena s.s.) driven by repeated elements and novel gene families across ecological guilds.</title>
        <authorList>
            <consortium name="Lawrence Berkeley National Laboratory"/>
            <person name="Harder C.B."/>
            <person name="Miyauchi S."/>
            <person name="Viragh M."/>
            <person name="Kuo A."/>
            <person name="Thoen E."/>
            <person name="Andreopoulos B."/>
            <person name="Lu D."/>
            <person name="Skrede I."/>
            <person name="Drula E."/>
            <person name="Henrissat B."/>
            <person name="Morin E."/>
            <person name="Kohler A."/>
            <person name="Barry K."/>
            <person name="LaButti K."/>
            <person name="Morin E."/>
            <person name="Salamov A."/>
            <person name="Lipzen A."/>
            <person name="Mereny Z."/>
            <person name="Hegedus B."/>
            <person name="Baldrian P."/>
            <person name="Stursova M."/>
            <person name="Weitz H."/>
            <person name="Taylor A."/>
            <person name="Grigoriev I.V."/>
            <person name="Nagy L.G."/>
            <person name="Martin F."/>
            <person name="Kauserud H."/>
        </authorList>
    </citation>
    <scope>NUCLEOTIDE SEQUENCE</scope>
    <source>
        <strain evidence="1">CBHHK182m</strain>
    </source>
</reference>
<dbReference type="Proteomes" id="UP001215598">
    <property type="component" value="Unassembled WGS sequence"/>
</dbReference>
<name>A0AAD7NWT1_9AGAR</name>
<gene>
    <name evidence="1" type="ORF">B0H16DRAFT_1448904</name>
</gene>
<dbReference type="EMBL" id="JARKIB010000007">
    <property type="protein sequence ID" value="KAJ7778259.1"/>
    <property type="molecule type" value="Genomic_DNA"/>
</dbReference>
<keyword evidence="2" id="KW-1185">Reference proteome</keyword>
<dbReference type="AlphaFoldDB" id="A0AAD7NWT1"/>
<evidence type="ECO:0000313" key="2">
    <source>
        <dbReference type="Proteomes" id="UP001215598"/>
    </source>
</evidence>
<evidence type="ECO:0000313" key="1">
    <source>
        <dbReference type="EMBL" id="KAJ7778259.1"/>
    </source>
</evidence>
<protein>
    <submittedName>
        <fullName evidence="1">Uncharacterized protein</fullName>
    </submittedName>
</protein>
<comment type="caution">
    <text evidence="1">The sequence shown here is derived from an EMBL/GenBank/DDBJ whole genome shotgun (WGS) entry which is preliminary data.</text>
</comment>